<feature type="active site" description="Proton acceptor" evidence="8">
    <location>
        <position position="66"/>
    </location>
</feature>
<comment type="cofactor">
    <cofactor evidence="8">
        <name>Zn(2+)</name>
        <dbReference type="ChEBI" id="CHEBI:29105"/>
    </cofactor>
    <text evidence="8">Binds 2 Zn(2+) ions.</text>
</comment>
<keyword evidence="6 8" id="KW-0378">Hydrolase</keyword>
<proteinExistence type="inferred from homology"/>
<dbReference type="RefSeq" id="WP_379736073.1">
    <property type="nucleotide sequence ID" value="NZ_JBHRVV010000001.1"/>
</dbReference>
<protein>
    <recommendedName>
        <fullName evidence="8">Ribonuclease Z</fullName>
        <shortName evidence="8">RNase Z</shortName>
        <ecNumber evidence="8">3.1.26.11</ecNumber>
    </recommendedName>
    <alternativeName>
        <fullName evidence="8">tRNA 3 endonuclease</fullName>
    </alternativeName>
    <alternativeName>
        <fullName evidence="8">tRNase Z</fullName>
    </alternativeName>
</protein>
<dbReference type="PANTHER" id="PTHR46018">
    <property type="entry name" value="ZINC PHOSPHODIESTERASE ELAC PROTEIN 1"/>
    <property type="match status" value="1"/>
</dbReference>
<evidence type="ECO:0000256" key="6">
    <source>
        <dbReference type="ARBA" id="ARBA00022801"/>
    </source>
</evidence>
<evidence type="ECO:0000256" key="3">
    <source>
        <dbReference type="ARBA" id="ARBA00022722"/>
    </source>
</evidence>
<dbReference type="PANTHER" id="PTHR46018:SF2">
    <property type="entry name" value="ZINC PHOSPHODIESTERASE ELAC PROTEIN 1"/>
    <property type="match status" value="1"/>
</dbReference>
<keyword evidence="10" id="KW-1185">Reference proteome</keyword>
<dbReference type="HAMAP" id="MF_01818">
    <property type="entry name" value="RNase_Z_BN"/>
    <property type="match status" value="1"/>
</dbReference>
<evidence type="ECO:0000256" key="8">
    <source>
        <dbReference type="HAMAP-Rule" id="MF_01818"/>
    </source>
</evidence>
<accession>A0ABV7PLY3</accession>
<keyword evidence="3 8" id="KW-0540">Nuclease</keyword>
<sequence length="315" mass="34562">MEFQFLGTSAGTPTRARNVTGLALRAPGGKAWYLVDCGEATQHRILRTGFSLMTLGAVFITHIHGDHCYGLPGLLASAGMLNRSAPLLIVAPPSVRRFVQAVCETSELTLPYPLEFIDVEEAMDIDRLPDVGVRATALSHRVPTFAYSFTEKQIERRLDIDKLRRDGIASGPGWGRLQAGEDIVLADGTPVRSADYLRQPRAARKIIVAGDNDTPSLLAAQAQDADVLIHEATYTQAILEKIGPGPQHSSAKMVAAFAREVKLPNLVLTHFSPRYHDLGEIEEEARGEYEGRLFLARDLQRYALERQGELALVPD</sequence>
<evidence type="ECO:0000256" key="5">
    <source>
        <dbReference type="ARBA" id="ARBA00022759"/>
    </source>
</evidence>
<feature type="binding site" evidence="8">
    <location>
        <position position="211"/>
    </location>
    <ligand>
        <name>Zn(2+)</name>
        <dbReference type="ChEBI" id="CHEBI:29105"/>
        <label>2</label>
        <note>catalytic</note>
    </ligand>
</feature>
<evidence type="ECO:0000256" key="4">
    <source>
        <dbReference type="ARBA" id="ARBA00022723"/>
    </source>
</evidence>
<name>A0ABV7PLY3_9BURK</name>
<gene>
    <name evidence="8" type="primary">rnz</name>
    <name evidence="9" type="ORF">ACFOPH_14745</name>
</gene>
<feature type="binding site" evidence="8">
    <location>
        <position position="62"/>
    </location>
    <ligand>
        <name>Zn(2+)</name>
        <dbReference type="ChEBI" id="CHEBI:29105"/>
        <label>1</label>
        <note>catalytic</note>
    </ligand>
</feature>
<keyword evidence="5 8" id="KW-0255">Endonuclease</keyword>
<comment type="similarity">
    <text evidence="8">Belongs to the RNase Z family.</text>
</comment>
<evidence type="ECO:0000256" key="7">
    <source>
        <dbReference type="ARBA" id="ARBA00022833"/>
    </source>
</evidence>
<organism evidence="9 10">
    <name type="scientific">Massilia haematophila</name>
    <dbReference type="NCBI Taxonomy" id="457923"/>
    <lineage>
        <taxon>Bacteria</taxon>
        <taxon>Pseudomonadati</taxon>
        <taxon>Pseudomonadota</taxon>
        <taxon>Betaproteobacteria</taxon>
        <taxon>Burkholderiales</taxon>
        <taxon>Oxalobacteraceae</taxon>
        <taxon>Telluria group</taxon>
        <taxon>Massilia</taxon>
    </lineage>
</organism>
<feature type="binding site" evidence="8">
    <location>
        <position position="270"/>
    </location>
    <ligand>
        <name>Zn(2+)</name>
        <dbReference type="ChEBI" id="CHEBI:29105"/>
        <label>2</label>
        <note>catalytic</note>
    </ligand>
</feature>
<dbReference type="EC" id="3.1.26.11" evidence="8"/>
<dbReference type="SUPFAM" id="SSF56281">
    <property type="entry name" value="Metallo-hydrolase/oxidoreductase"/>
    <property type="match status" value="1"/>
</dbReference>
<comment type="function">
    <text evidence="8">Zinc phosphodiesterase, which displays some tRNA 3'-processing endonuclease activity. Probably involved in tRNA maturation, by removing a 3'-trailer from precursor tRNA.</text>
</comment>
<dbReference type="Proteomes" id="UP001595665">
    <property type="component" value="Unassembled WGS sequence"/>
</dbReference>
<feature type="binding site" evidence="8">
    <location>
        <position position="140"/>
    </location>
    <ligand>
        <name>Zn(2+)</name>
        <dbReference type="ChEBI" id="CHEBI:29105"/>
        <label>1</label>
        <note>catalytic</note>
    </ligand>
</feature>
<comment type="subunit">
    <text evidence="1 8">Homodimer.</text>
</comment>
<dbReference type="EMBL" id="JBHRVV010000001">
    <property type="protein sequence ID" value="MFC3459492.1"/>
    <property type="molecule type" value="Genomic_DNA"/>
</dbReference>
<reference evidence="10" key="1">
    <citation type="journal article" date="2019" name="Int. J. Syst. Evol. Microbiol.">
        <title>The Global Catalogue of Microorganisms (GCM) 10K type strain sequencing project: providing services to taxonomists for standard genome sequencing and annotation.</title>
        <authorList>
            <consortium name="The Broad Institute Genomics Platform"/>
            <consortium name="The Broad Institute Genome Sequencing Center for Infectious Disease"/>
            <person name="Wu L."/>
            <person name="Ma J."/>
        </authorList>
    </citation>
    <scope>NUCLEOTIDE SEQUENCE [LARGE SCALE GENOMIC DNA]</scope>
    <source>
        <strain evidence="10">CCM 7480</strain>
    </source>
</reference>
<feature type="binding site" evidence="8">
    <location>
        <position position="211"/>
    </location>
    <ligand>
        <name>Zn(2+)</name>
        <dbReference type="ChEBI" id="CHEBI:29105"/>
        <label>1</label>
        <note>catalytic</note>
    </ligand>
</feature>
<feature type="binding site" evidence="8">
    <location>
        <position position="64"/>
    </location>
    <ligand>
        <name>Zn(2+)</name>
        <dbReference type="ChEBI" id="CHEBI:29105"/>
        <label>1</label>
        <note>catalytic</note>
    </ligand>
</feature>
<evidence type="ECO:0000256" key="1">
    <source>
        <dbReference type="ARBA" id="ARBA00011738"/>
    </source>
</evidence>
<dbReference type="InterPro" id="IPR013471">
    <property type="entry name" value="RNase_Z/BN"/>
</dbReference>
<evidence type="ECO:0000313" key="10">
    <source>
        <dbReference type="Proteomes" id="UP001595665"/>
    </source>
</evidence>
<comment type="catalytic activity">
    <reaction evidence="8">
        <text>Endonucleolytic cleavage of RNA, removing extra 3' nucleotides from tRNA precursor, generating 3' termini of tRNAs. A 3'-hydroxy group is left at the tRNA terminus and a 5'-phosphoryl group is left at the trailer molecule.</text>
        <dbReference type="EC" id="3.1.26.11"/>
    </reaction>
</comment>
<dbReference type="Gene3D" id="3.60.15.10">
    <property type="entry name" value="Ribonuclease Z/Hydroxyacylglutathione hydrolase-like"/>
    <property type="match status" value="1"/>
</dbReference>
<dbReference type="InterPro" id="IPR036866">
    <property type="entry name" value="RibonucZ/Hydroxyglut_hydro"/>
</dbReference>
<dbReference type="CDD" id="cd07717">
    <property type="entry name" value="RNaseZ_ZiPD-like_MBL-fold"/>
    <property type="match status" value="1"/>
</dbReference>
<keyword evidence="7 8" id="KW-0862">Zinc</keyword>
<dbReference type="Pfam" id="PF23023">
    <property type="entry name" value="Anti-Pycsar_Apyc1"/>
    <property type="match status" value="1"/>
</dbReference>
<keyword evidence="2 8" id="KW-0819">tRNA processing</keyword>
<evidence type="ECO:0000313" key="9">
    <source>
        <dbReference type="EMBL" id="MFC3459492.1"/>
    </source>
</evidence>
<comment type="caution">
    <text evidence="9">The sequence shown here is derived from an EMBL/GenBank/DDBJ whole genome shotgun (WGS) entry which is preliminary data.</text>
</comment>
<feature type="binding site" evidence="8">
    <location>
        <position position="67"/>
    </location>
    <ligand>
        <name>Zn(2+)</name>
        <dbReference type="ChEBI" id="CHEBI:29105"/>
        <label>2</label>
        <note>catalytic</note>
    </ligand>
</feature>
<keyword evidence="4 8" id="KW-0479">Metal-binding</keyword>
<feature type="binding site" evidence="8">
    <location>
        <position position="66"/>
    </location>
    <ligand>
        <name>Zn(2+)</name>
        <dbReference type="ChEBI" id="CHEBI:29105"/>
        <label>2</label>
        <note>catalytic</note>
    </ligand>
</feature>
<evidence type="ECO:0000256" key="2">
    <source>
        <dbReference type="ARBA" id="ARBA00022694"/>
    </source>
</evidence>